<dbReference type="KEGG" id="xpo:XPG1_2690"/>
<evidence type="ECO:0000313" key="2">
    <source>
        <dbReference type="Proteomes" id="UP000032735"/>
    </source>
</evidence>
<dbReference type="EMBL" id="FO704551">
    <property type="protein sequence ID" value="CDG22342.1"/>
    <property type="molecule type" value="Genomic_DNA"/>
</dbReference>
<gene>
    <name evidence="1" type="ORF">XPG1_2690</name>
</gene>
<accession>A0A068R504</accession>
<sequence>MSNYWGSLQNAAFANIVLTHHTQQFNACQQNLSSPELVESQHGSGSPFDVAMILLNEVIEVLNRFFEKAQGHFLILAGRQQKIKVLPSESIA</sequence>
<name>A0A068R504_9GAMM</name>
<evidence type="ECO:0000313" key="1">
    <source>
        <dbReference type="EMBL" id="CDG22342.1"/>
    </source>
</evidence>
<dbReference type="Proteomes" id="UP000032735">
    <property type="component" value="Chromosome"/>
</dbReference>
<dbReference type="AlphaFoldDB" id="A0A068R504"/>
<dbReference type="HOGENOM" id="CLU_2412497_0_0_6"/>
<reference evidence="1 2" key="1">
    <citation type="submission" date="2013-07" db="EMBL/GenBank/DDBJ databases">
        <authorList>
            <person name="Genoscope - CEA"/>
        </authorList>
    </citation>
    <scope>NUCLEOTIDE SEQUENCE [LARGE SCALE GENOMIC DNA]</scope>
    <source>
        <strain evidence="1 2">G6</strain>
    </source>
</reference>
<keyword evidence="2" id="KW-1185">Reference proteome</keyword>
<protein>
    <submittedName>
        <fullName evidence="1">Uncharacterized protein</fullName>
    </submittedName>
</protein>
<organism evidence="1 2">
    <name type="scientific">Xenorhabdus poinarii G6</name>
    <dbReference type="NCBI Taxonomy" id="1354304"/>
    <lineage>
        <taxon>Bacteria</taxon>
        <taxon>Pseudomonadati</taxon>
        <taxon>Pseudomonadota</taxon>
        <taxon>Gammaproteobacteria</taxon>
        <taxon>Enterobacterales</taxon>
        <taxon>Morganellaceae</taxon>
        <taxon>Xenorhabdus</taxon>
    </lineage>
</organism>
<dbReference type="STRING" id="1354304.XPG1_2690"/>
<proteinExistence type="predicted"/>